<evidence type="ECO:0000256" key="4">
    <source>
        <dbReference type="ARBA" id="ARBA00022475"/>
    </source>
</evidence>
<evidence type="ECO:0000256" key="5">
    <source>
        <dbReference type="ARBA" id="ARBA00022741"/>
    </source>
</evidence>
<comment type="subcellular location">
    <subcellularLocation>
        <location evidence="1">Cell inner membrane</location>
        <topology evidence="1">Peripheral membrane protein</topology>
    </subcellularLocation>
</comment>
<dbReference type="EMBL" id="JAUSVO010000002">
    <property type="protein sequence ID" value="MDQ0436966.1"/>
    <property type="molecule type" value="Genomic_DNA"/>
</dbReference>
<keyword evidence="10" id="KW-1185">Reference proteome</keyword>
<dbReference type="InterPro" id="IPR003593">
    <property type="entry name" value="AAA+_ATPase"/>
</dbReference>
<proteinExistence type="inferred from homology"/>
<dbReference type="CDD" id="cd03257">
    <property type="entry name" value="ABC_NikE_OppD_transporters"/>
    <property type="match status" value="1"/>
</dbReference>
<dbReference type="InterPro" id="IPR013563">
    <property type="entry name" value="Oligopep_ABC_C"/>
</dbReference>
<evidence type="ECO:0000259" key="8">
    <source>
        <dbReference type="PROSITE" id="PS50893"/>
    </source>
</evidence>
<evidence type="ECO:0000313" key="10">
    <source>
        <dbReference type="Proteomes" id="UP001241603"/>
    </source>
</evidence>
<dbReference type="SMART" id="SM00382">
    <property type="entry name" value="AAA"/>
    <property type="match status" value="1"/>
</dbReference>
<dbReference type="InterPro" id="IPR003439">
    <property type="entry name" value="ABC_transporter-like_ATP-bd"/>
</dbReference>
<evidence type="ECO:0000313" key="9">
    <source>
        <dbReference type="EMBL" id="MDQ0436966.1"/>
    </source>
</evidence>
<sequence>MTASRAEATTAMRPADQPVLSVKGLSVLLFTETATVRAVTDAGYDVGRGEALAIVGESGSGKTVMNLAPLGLLPGGVRAVVGGSVELSGEDLAVASEERMMQIRGRKVGVVFQDPLSALNPNRRIGPQIEEVLRLRLGLDPNASRARAIELLTMVGIPEPDRRLRLFPHQMSGGMRQRVMIAIAIAGDPELLIADEPTTALDVTIQAQLLELLARLQRQLHMAMVLVTHDIGVVARIADRVAVMYAGTIVEIGTVRDVLKRPRHPYTRALLAAVPAPDAEVGSRFTGLTGSPPDLSTPPAGCAFAPRCVLVQPECRLDAPRLATAGGDHKAACWITTPVSPSGQEFAR</sequence>
<dbReference type="Gene3D" id="3.40.50.300">
    <property type="entry name" value="P-loop containing nucleotide triphosphate hydrolases"/>
    <property type="match status" value="1"/>
</dbReference>
<dbReference type="Proteomes" id="UP001241603">
    <property type="component" value="Unassembled WGS sequence"/>
</dbReference>
<feature type="domain" description="ABC transporter" evidence="8">
    <location>
        <begin position="22"/>
        <end position="271"/>
    </location>
</feature>
<dbReference type="PANTHER" id="PTHR43297">
    <property type="entry name" value="OLIGOPEPTIDE TRANSPORT ATP-BINDING PROTEIN APPD"/>
    <property type="match status" value="1"/>
</dbReference>
<keyword evidence="7" id="KW-0472">Membrane</keyword>
<dbReference type="RefSeq" id="WP_266347906.1">
    <property type="nucleotide sequence ID" value="NZ_JAPKNG010000002.1"/>
</dbReference>
<dbReference type="PROSITE" id="PS50893">
    <property type="entry name" value="ABC_TRANSPORTER_2"/>
    <property type="match status" value="1"/>
</dbReference>
<comment type="similarity">
    <text evidence="2">Belongs to the ABC transporter superfamily.</text>
</comment>
<comment type="caution">
    <text evidence="9">The sequence shown here is derived from an EMBL/GenBank/DDBJ whole genome shotgun (WGS) entry which is preliminary data.</text>
</comment>
<gene>
    <name evidence="9" type="ORF">QO014_001351</name>
</gene>
<evidence type="ECO:0000256" key="3">
    <source>
        <dbReference type="ARBA" id="ARBA00022448"/>
    </source>
</evidence>
<keyword evidence="4" id="KW-1003">Cell membrane</keyword>
<dbReference type="Pfam" id="PF08352">
    <property type="entry name" value="oligo_HPY"/>
    <property type="match status" value="1"/>
</dbReference>
<dbReference type="Pfam" id="PF00005">
    <property type="entry name" value="ABC_tran"/>
    <property type="match status" value="1"/>
</dbReference>
<evidence type="ECO:0000256" key="2">
    <source>
        <dbReference type="ARBA" id="ARBA00005417"/>
    </source>
</evidence>
<dbReference type="GO" id="GO:0005524">
    <property type="term" value="F:ATP binding"/>
    <property type="evidence" value="ECO:0007669"/>
    <property type="project" value="UniProtKB-KW"/>
</dbReference>
<dbReference type="SUPFAM" id="SSF52540">
    <property type="entry name" value="P-loop containing nucleoside triphosphate hydrolases"/>
    <property type="match status" value="1"/>
</dbReference>
<dbReference type="PANTHER" id="PTHR43297:SF2">
    <property type="entry name" value="DIPEPTIDE TRANSPORT ATP-BINDING PROTEIN DPPD"/>
    <property type="match status" value="1"/>
</dbReference>
<dbReference type="InterPro" id="IPR050388">
    <property type="entry name" value="ABC_Ni/Peptide_Import"/>
</dbReference>
<evidence type="ECO:0000256" key="1">
    <source>
        <dbReference type="ARBA" id="ARBA00004417"/>
    </source>
</evidence>
<organism evidence="9 10">
    <name type="scientific">Kaistia dalseonensis</name>
    <dbReference type="NCBI Taxonomy" id="410840"/>
    <lineage>
        <taxon>Bacteria</taxon>
        <taxon>Pseudomonadati</taxon>
        <taxon>Pseudomonadota</taxon>
        <taxon>Alphaproteobacteria</taxon>
        <taxon>Hyphomicrobiales</taxon>
        <taxon>Kaistiaceae</taxon>
        <taxon>Kaistia</taxon>
    </lineage>
</organism>
<keyword evidence="5" id="KW-0547">Nucleotide-binding</keyword>
<protein>
    <submittedName>
        <fullName evidence="9">Peptide/nickel transport system ATP-binding protein</fullName>
    </submittedName>
</protein>
<keyword evidence="6 9" id="KW-0067">ATP-binding</keyword>
<dbReference type="NCBIfam" id="TIGR01727">
    <property type="entry name" value="oligo_HPY"/>
    <property type="match status" value="1"/>
</dbReference>
<evidence type="ECO:0000256" key="6">
    <source>
        <dbReference type="ARBA" id="ARBA00022840"/>
    </source>
</evidence>
<dbReference type="PROSITE" id="PS00211">
    <property type="entry name" value="ABC_TRANSPORTER_1"/>
    <property type="match status" value="1"/>
</dbReference>
<keyword evidence="3" id="KW-0813">Transport</keyword>
<dbReference type="InterPro" id="IPR017871">
    <property type="entry name" value="ABC_transporter-like_CS"/>
</dbReference>
<name>A0ABU0H3U1_9HYPH</name>
<accession>A0ABU0H3U1</accession>
<dbReference type="InterPro" id="IPR027417">
    <property type="entry name" value="P-loop_NTPase"/>
</dbReference>
<reference evidence="9 10" key="1">
    <citation type="submission" date="2023-07" db="EMBL/GenBank/DDBJ databases">
        <title>Genomic Encyclopedia of Type Strains, Phase IV (KMG-IV): sequencing the most valuable type-strain genomes for metagenomic binning, comparative biology and taxonomic classification.</title>
        <authorList>
            <person name="Goeker M."/>
        </authorList>
    </citation>
    <scope>NUCLEOTIDE SEQUENCE [LARGE SCALE GENOMIC DNA]</scope>
    <source>
        <strain evidence="9 10">B6-8</strain>
    </source>
</reference>
<evidence type="ECO:0000256" key="7">
    <source>
        <dbReference type="ARBA" id="ARBA00023136"/>
    </source>
</evidence>